<dbReference type="HOGENOM" id="CLU_3308816_0_0_6"/>
<organism evidence="1 2">
    <name type="scientific">Edwardsiella anguillarum ET080813</name>
    <dbReference type="NCBI Taxonomy" id="667120"/>
    <lineage>
        <taxon>Bacteria</taxon>
        <taxon>Pseudomonadati</taxon>
        <taxon>Pseudomonadota</taxon>
        <taxon>Gammaproteobacteria</taxon>
        <taxon>Enterobacterales</taxon>
        <taxon>Hafniaceae</taxon>
        <taxon>Edwardsiella</taxon>
    </lineage>
</organism>
<protein>
    <submittedName>
        <fullName evidence="1">Uncharacterized protein</fullName>
    </submittedName>
</protein>
<dbReference type="AlphaFoldDB" id="A0A076LP11"/>
<accession>A0A076LP11</accession>
<name>A0A076LP11_9GAMM</name>
<dbReference type="Proteomes" id="UP000028681">
    <property type="component" value="Chromosome"/>
</dbReference>
<reference evidence="1 2" key="1">
    <citation type="journal article" date="2012" name="PLoS ONE">
        <title>Edwardsiella comparative phylogenomics reveal the new intra/inter-species taxonomic relationships, virulence evolution and niche adaptation mechanisms.</title>
        <authorList>
            <person name="Yang M."/>
            <person name="Lv Y."/>
            <person name="Xiao J."/>
            <person name="Wu H."/>
            <person name="Zheng H."/>
            <person name="Liu Q."/>
            <person name="Zhang Y."/>
            <person name="Wang Q."/>
        </authorList>
    </citation>
    <scope>NUCLEOTIDE SEQUENCE [LARGE SCALE GENOMIC DNA]</scope>
    <source>
        <strain evidence="2">080813</strain>
    </source>
</reference>
<sequence length="39" mass="4421">MIASNEENLNLFNMNKINGKNKIVSNVFHSLKITSDERG</sequence>
<dbReference type="EMBL" id="CP006664">
    <property type="protein sequence ID" value="AIJ08447.1"/>
    <property type="molecule type" value="Genomic_DNA"/>
</dbReference>
<gene>
    <name evidence="1" type="ORF">ETEE_2002</name>
</gene>
<proteinExistence type="predicted"/>
<evidence type="ECO:0000313" key="1">
    <source>
        <dbReference type="EMBL" id="AIJ08447.1"/>
    </source>
</evidence>
<evidence type="ECO:0000313" key="2">
    <source>
        <dbReference type="Proteomes" id="UP000028681"/>
    </source>
</evidence>
<dbReference type="KEGG" id="ete:ETEE_2002"/>